<sequence length="458" mass="50546">MGTTPSQPFQTVHYRRLQAAGLCSALKQRFAELRSRDFPDEGAAQALELLEELLSTLRSEIASISDERTLVMVTLVVFELGKTLEYFDNAGTDQTPRGLVCLLRSLYERLGRNSALLAWPQADYNFTIRNYVETLKRLFANMGPNAKMDGILAKYKGPADFVSFPRIERDNVLMHAIFGHELGHPIATDFLTQESAKPEYATKELEIRNEVSAALGAANSLAELHTAMQTVFALRFRALEELISDTVGIYLFGPSALFAGYEINLWALDVVPSAGNDCYPPGRMRIRVCLEAARSLKHLAVLANHSDSPSFRAAASLTDQLAALAAEDSDKKAIETNALAKIAYKWVDASLSDAQAFAKQAVGSAVYEDAIFEAEVPDLVGRLKNGLPPNELGNSLNPRRVDERSAILAAWLAVLEESQSPTATTGSTDDVARLNEKTLRALEYIVLEREYREWGKTR</sequence>
<dbReference type="EMBL" id="JACGXL010000002">
    <property type="protein sequence ID" value="MBA8887405.1"/>
    <property type="molecule type" value="Genomic_DNA"/>
</dbReference>
<evidence type="ECO:0000313" key="1">
    <source>
        <dbReference type="EMBL" id="MBA8887405.1"/>
    </source>
</evidence>
<organism evidence="1 2">
    <name type="scientific">Dokdonella fugitiva</name>
    <dbReference type="NCBI Taxonomy" id="328517"/>
    <lineage>
        <taxon>Bacteria</taxon>
        <taxon>Pseudomonadati</taxon>
        <taxon>Pseudomonadota</taxon>
        <taxon>Gammaproteobacteria</taxon>
        <taxon>Lysobacterales</taxon>
        <taxon>Rhodanobacteraceae</taxon>
        <taxon>Dokdonella</taxon>
    </lineage>
</organism>
<reference evidence="1 2" key="1">
    <citation type="submission" date="2020-07" db="EMBL/GenBank/DDBJ databases">
        <title>Genomic Encyclopedia of Type Strains, Phase IV (KMG-V): Genome sequencing to study the core and pangenomes of soil and plant-associated prokaryotes.</title>
        <authorList>
            <person name="Whitman W."/>
        </authorList>
    </citation>
    <scope>NUCLEOTIDE SEQUENCE [LARGE SCALE GENOMIC DNA]</scope>
    <source>
        <strain evidence="1 2">RH2WT43</strain>
    </source>
</reference>
<comment type="caution">
    <text evidence="1">The sequence shown here is derived from an EMBL/GenBank/DDBJ whole genome shotgun (WGS) entry which is preliminary data.</text>
</comment>
<keyword evidence="2" id="KW-1185">Reference proteome</keyword>
<name>A0A839EUI0_9GAMM</name>
<proteinExistence type="predicted"/>
<evidence type="ECO:0000313" key="2">
    <source>
        <dbReference type="Proteomes" id="UP000550401"/>
    </source>
</evidence>
<dbReference type="Proteomes" id="UP000550401">
    <property type="component" value="Unassembled WGS sequence"/>
</dbReference>
<protein>
    <submittedName>
        <fullName evidence="1">Uncharacterized protein</fullName>
    </submittedName>
</protein>
<accession>A0A839EUI0</accession>
<dbReference type="AlphaFoldDB" id="A0A839EUI0"/>
<gene>
    <name evidence="1" type="ORF">FHW12_001619</name>
</gene>
<dbReference type="RefSeq" id="WP_182530479.1">
    <property type="nucleotide sequence ID" value="NZ_JACGXL010000002.1"/>
</dbReference>